<dbReference type="RefSeq" id="WP_126762478.1">
    <property type="nucleotide sequence ID" value="NZ_JBHLTZ010000004.1"/>
</dbReference>
<organism evidence="10 11">
    <name type="scientific">Pseudidiomarina halophila</name>
    <dbReference type="NCBI Taxonomy" id="1449799"/>
    <lineage>
        <taxon>Bacteria</taxon>
        <taxon>Pseudomonadati</taxon>
        <taxon>Pseudomonadota</taxon>
        <taxon>Gammaproteobacteria</taxon>
        <taxon>Alteromonadales</taxon>
        <taxon>Idiomarinaceae</taxon>
        <taxon>Pseudidiomarina</taxon>
    </lineage>
</organism>
<reference evidence="11" key="1">
    <citation type="journal article" date="2018" name="Front. Microbiol.">
        <title>Genome-Based Analysis Reveals the Taxonomy and Diversity of the Family Idiomarinaceae.</title>
        <authorList>
            <person name="Liu Y."/>
            <person name="Lai Q."/>
            <person name="Shao Z."/>
        </authorList>
    </citation>
    <scope>NUCLEOTIDE SEQUENCE [LARGE SCALE GENOMIC DNA]</scope>
    <source>
        <strain evidence="11">BH195</strain>
    </source>
</reference>
<dbReference type="GO" id="GO:1990961">
    <property type="term" value="P:xenobiotic detoxification by transmembrane export across the plasma membrane"/>
    <property type="evidence" value="ECO:0007669"/>
    <property type="project" value="InterPro"/>
</dbReference>
<dbReference type="Proteomes" id="UP000287198">
    <property type="component" value="Unassembled WGS sequence"/>
</dbReference>
<keyword evidence="5 8" id="KW-0812">Transmembrane</keyword>
<feature type="transmembrane region" description="Helical" evidence="8">
    <location>
        <begin position="310"/>
        <end position="334"/>
    </location>
</feature>
<comment type="subcellular location">
    <subcellularLocation>
        <location evidence="8">Cell inner membrane</location>
        <topology evidence="8">Multi-pass membrane protein</topology>
    </subcellularLocation>
    <subcellularLocation>
        <location evidence="1">Cell membrane</location>
        <topology evidence="1">Multi-pass membrane protein</topology>
    </subcellularLocation>
</comment>
<keyword evidence="11" id="KW-1185">Reference proteome</keyword>
<feature type="transmembrane region" description="Helical" evidence="8">
    <location>
        <begin position="82"/>
        <end position="100"/>
    </location>
</feature>
<dbReference type="GO" id="GO:0005886">
    <property type="term" value="C:plasma membrane"/>
    <property type="evidence" value="ECO:0007669"/>
    <property type="project" value="UniProtKB-SubCell"/>
</dbReference>
<dbReference type="AlphaFoldDB" id="A0A432Y1G3"/>
<feature type="transmembrane region" description="Helical" evidence="8">
    <location>
        <begin position="255"/>
        <end position="275"/>
    </location>
</feature>
<dbReference type="Pfam" id="PF07690">
    <property type="entry name" value="MFS_1"/>
    <property type="match status" value="1"/>
</dbReference>
<dbReference type="InterPro" id="IPR004812">
    <property type="entry name" value="Efflux_drug-R_Bcr/CmlA"/>
</dbReference>
<feature type="transmembrane region" description="Helical" evidence="8">
    <location>
        <begin position="346"/>
        <end position="367"/>
    </location>
</feature>
<keyword evidence="8" id="KW-0997">Cell inner membrane</keyword>
<dbReference type="InterPro" id="IPR011701">
    <property type="entry name" value="MFS"/>
</dbReference>
<gene>
    <name evidence="10" type="ORF">CWI69_05105</name>
</gene>
<evidence type="ECO:0000256" key="1">
    <source>
        <dbReference type="ARBA" id="ARBA00004651"/>
    </source>
</evidence>
<dbReference type="FunFam" id="1.20.1720.10:FF:000005">
    <property type="entry name" value="Bcr/CflA family efflux transporter"/>
    <property type="match status" value="1"/>
</dbReference>
<keyword evidence="6 8" id="KW-1133">Transmembrane helix</keyword>
<feature type="domain" description="Major facilitator superfamily (MFS) profile" evidence="9">
    <location>
        <begin position="15"/>
        <end position="398"/>
    </location>
</feature>
<evidence type="ECO:0000256" key="8">
    <source>
        <dbReference type="RuleBase" id="RU365088"/>
    </source>
</evidence>
<keyword evidence="4" id="KW-1003">Cell membrane</keyword>
<dbReference type="InterPro" id="IPR036259">
    <property type="entry name" value="MFS_trans_sf"/>
</dbReference>
<evidence type="ECO:0000256" key="4">
    <source>
        <dbReference type="ARBA" id="ARBA00022475"/>
    </source>
</evidence>
<comment type="similarity">
    <text evidence="2 8">Belongs to the major facilitator superfamily. Bcr/CmlA family.</text>
</comment>
<dbReference type="NCBIfam" id="TIGR00710">
    <property type="entry name" value="efflux_Bcr_CflA"/>
    <property type="match status" value="1"/>
</dbReference>
<keyword evidence="3 8" id="KW-0813">Transport</keyword>
<keyword evidence="7 8" id="KW-0472">Membrane</keyword>
<evidence type="ECO:0000256" key="5">
    <source>
        <dbReference type="ARBA" id="ARBA00022692"/>
    </source>
</evidence>
<comment type="caution">
    <text evidence="10">The sequence shown here is derived from an EMBL/GenBank/DDBJ whole genome shotgun (WGS) entry which is preliminary data.</text>
</comment>
<dbReference type="PANTHER" id="PTHR23502:SF132">
    <property type="entry name" value="POLYAMINE TRANSPORTER 2-RELATED"/>
    <property type="match status" value="1"/>
</dbReference>
<feature type="transmembrane region" description="Helical" evidence="8">
    <location>
        <begin position="53"/>
        <end position="70"/>
    </location>
</feature>
<feature type="transmembrane region" description="Helical" evidence="8">
    <location>
        <begin position="217"/>
        <end position="235"/>
    </location>
</feature>
<feature type="transmembrane region" description="Helical" evidence="8">
    <location>
        <begin position="373"/>
        <end position="392"/>
    </location>
</feature>
<dbReference type="CDD" id="cd17320">
    <property type="entry name" value="MFS_MdfA_MDR_like"/>
    <property type="match status" value="1"/>
</dbReference>
<proteinExistence type="inferred from homology"/>
<dbReference type="Gene3D" id="1.20.1720.10">
    <property type="entry name" value="Multidrug resistance protein D"/>
    <property type="match status" value="1"/>
</dbReference>
<dbReference type="GO" id="GO:0015385">
    <property type="term" value="F:sodium:proton antiporter activity"/>
    <property type="evidence" value="ECO:0007669"/>
    <property type="project" value="TreeGrafter"/>
</dbReference>
<evidence type="ECO:0000313" key="10">
    <source>
        <dbReference type="EMBL" id="RUO54784.1"/>
    </source>
</evidence>
<dbReference type="InterPro" id="IPR020846">
    <property type="entry name" value="MFS_dom"/>
</dbReference>
<feature type="transmembrane region" description="Helical" evidence="8">
    <location>
        <begin position="167"/>
        <end position="187"/>
    </location>
</feature>
<evidence type="ECO:0000256" key="7">
    <source>
        <dbReference type="ARBA" id="ARBA00023136"/>
    </source>
</evidence>
<feature type="transmembrane region" description="Helical" evidence="8">
    <location>
        <begin position="106"/>
        <end position="127"/>
    </location>
</feature>
<feature type="transmembrane region" description="Helical" evidence="8">
    <location>
        <begin position="139"/>
        <end position="161"/>
    </location>
</feature>
<dbReference type="PANTHER" id="PTHR23502">
    <property type="entry name" value="MAJOR FACILITATOR SUPERFAMILY"/>
    <property type="match status" value="1"/>
</dbReference>
<feature type="transmembrane region" description="Helical" evidence="8">
    <location>
        <begin position="287"/>
        <end position="304"/>
    </location>
</feature>
<dbReference type="EMBL" id="PIPW01000001">
    <property type="protein sequence ID" value="RUO54784.1"/>
    <property type="molecule type" value="Genomic_DNA"/>
</dbReference>
<evidence type="ECO:0000256" key="2">
    <source>
        <dbReference type="ARBA" id="ARBA00006236"/>
    </source>
</evidence>
<feature type="transmembrane region" description="Helical" evidence="8">
    <location>
        <begin position="12"/>
        <end position="33"/>
    </location>
</feature>
<accession>A0A432Y1G3</accession>
<evidence type="ECO:0000313" key="11">
    <source>
        <dbReference type="Proteomes" id="UP000287198"/>
    </source>
</evidence>
<evidence type="ECO:0000259" key="9">
    <source>
        <dbReference type="PROSITE" id="PS50850"/>
    </source>
</evidence>
<dbReference type="GO" id="GO:0042910">
    <property type="term" value="F:xenobiotic transmembrane transporter activity"/>
    <property type="evidence" value="ECO:0007669"/>
    <property type="project" value="InterPro"/>
</dbReference>
<evidence type="ECO:0000256" key="3">
    <source>
        <dbReference type="ARBA" id="ARBA00022448"/>
    </source>
</evidence>
<sequence>MTQLPVSDKARFDLTVVVLALLTMFGPLSIDMYLPAFGDIAASYSTESNRVELSLTSFFLGLFIGQLLYGTASDKWGRKPPLYFGLTIYIVSSLACAYAPNLESLIVLRFFQAIGSCAGLVIARAMVRDLYTPQASAQVFSFLILVMGIAPILAPLAGAYVTKAFGWQAIFIIVAALAVACMAIVHVRLPETRSFNGAVRMRRSLPIYWDVLRDRGFLRYSLAGGIAQSGLFAYITGSPLVFIDHFGLNPTHYSWLFGLNAIGIIGMAQFNAWLLRRRDARKILNKSLPVLALISLTTIVFATLNANFWMVLFIVFAYVSTLGMVFPNAMAGALAEQQERAGSASAVTGSLQFLIAGIISAVVNVVGHITPLGMLYVIGACGLTATALYRILRRPETYGV</sequence>
<protein>
    <recommendedName>
        <fullName evidence="8">Bcr/CflA family efflux transporter</fullName>
    </recommendedName>
</protein>
<evidence type="ECO:0000256" key="6">
    <source>
        <dbReference type="ARBA" id="ARBA00022989"/>
    </source>
</evidence>
<dbReference type="SUPFAM" id="SSF103473">
    <property type="entry name" value="MFS general substrate transporter"/>
    <property type="match status" value="1"/>
</dbReference>
<dbReference type="OrthoDB" id="9814303at2"/>
<dbReference type="PROSITE" id="PS50850">
    <property type="entry name" value="MFS"/>
    <property type="match status" value="1"/>
</dbReference>
<name>A0A432Y1G3_9GAMM</name>